<dbReference type="Pfam" id="PF00144">
    <property type="entry name" value="Beta-lactamase"/>
    <property type="match status" value="1"/>
</dbReference>
<dbReference type="EMBL" id="JANKJG010000003">
    <property type="protein sequence ID" value="MCR8826266.1"/>
    <property type="molecule type" value="Genomic_DNA"/>
</dbReference>
<accession>A0ABT1YZJ5</accession>
<organism evidence="2 3">
    <name type="scientific">Pseudosulfitobacter koreensis</name>
    <dbReference type="NCBI Taxonomy" id="2968472"/>
    <lineage>
        <taxon>Bacteria</taxon>
        <taxon>Pseudomonadati</taxon>
        <taxon>Pseudomonadota</taxon>
        <taxon>Alphaproteobacteria</taxon>
        <taxon>Rhodobacterales</taxon>
        <taxon>Roseobacteraceae</taxon>
        <taxon>Pseudosulfitobacter</taxon>
    </lineage>
</organism>
<evidence type="ECO:0000313" key="3">
    <source>
        <dbReference type="Proteomes" id="UP001165396"/>
    </source>
</evidence>
<gene>
    <name evidence="2" type="ORF">NTA49_06915</name>
</gene>
<reference evidence="2" key="1">
    <citation type="submission" date="2022-07" db="EMBL/GenBank/DDBJ databases">
        <title>Pseudosulfitobacter sp. strain AP-MA-4, whole genome sequence.</title>
        <authorList>
            <person name="Jiang Y."/>
        </authorList>
    </citation>
    <scope>NUCLEOTIDE SEQUENCE</scope>
    <source>
        <strain evidence="2">AP-MA-4</strain>
    </source>
</reference>
<dbReference type="InterPro" id="IPR050789">
    <property type="entry name" value="Diverse_Enzym_Activities"/>
</dbReference>
<name>A0ABT1YZJ5_9RHOB</name>
<evidence type="ECO:0000259" key="1">
    <source>
        <dbReference type="Pfam" id="PF00144"/>
    </source>
</evidence>
<keyword evidence="3" id="KW-1185">Reference proteome</keyword>
<dbReference type="RefSeq" id="WP_258293952.1">
    <property type="nucleotide sequence ID" value="NZ_JANKJG010000003.1"/>
</dbReference>
<dbReference type="InterPro" id="IPR012338">
    <property type="entry name" value="Beta-lactam/transpept-like"/>
</dbReference>
<dbReference type="InterPro" id="IPR001466">
    <property type="entry name" value="Beta-lactam-related"/>
</dbReference>
<protein>
    <submittedName>
        <fullName evidence="2">Beta-lactamase family protein</fullName>
    </submittedName>
</protein>
<proteinExistence type="predicted"/>
<dbReference type="Proteomes" id="UP001165396">
    <property type="component" value="Unassembled WGS sequence"/>
</dbReference>
<dbReference type="Gene3D" id="3.40.710.10">
    <property type="entry name" value="DD-peptidase/beta-lactamase superfamily"/>
    <property type="match status" value="1"/>
</dbReference>
<sequence length="394" mass="43270">MRRVLRWAMRLLLILALAAVVIGFWKREQITRLLAVNSLFSEDKIVENFSHMNSAFLSREIPRGDAPISPLPYGAPMALPEGTETWIEDRAVTSLLVLKDGEIVYEDYYLGTTEEDLRISWSVAKSYLSALMGVLVEEGAIASLDDPVTEYAPKLEGSAYDGVTIRNVLQMSSGVTFDEDYLDYDSDINRMGRVLALGGEMDDFAASITETFTRPGTQMKYTSIDTHVLGMVIRGATGRDIPSLMSEKIIAPLGVEAAPYYLTDGVGVAFVLGGLNIRTRDYARFGQMILQDGMWQGEQIVPADWIDTSIRPTANTAAGEIGYGYQWWVPVGATPGQEVTGRGVYGQYLYIDKAAQVVIVVTSADRQFRDAGVNDANIDMLRKLAAATEANDGT</sequence>
<dbReference type="PANTHER" id="PTHR43283:SF14">
    <property type="entry name" value="BLL8153 PROTEIN"/>
    <property type="match status" value="1"/>
</dbReference>
<comment type="caution">
    <text evidence="2">The sequence shown here is derived from an EMBL/GenBank/DDBJ whole genome shotgun (WGS) entry which is preliminary data.</text>
</comment>
<dbReference type="PANTHER" id="PTHR43283">
    <property type="entry name" value="BETA-LACTAMASE-RELATED"/>
    <property type="match status" value="1"/>
</dbReference>
<dbReference type="SUPFAM" id="SSF56601">
    <property type="entry name" value="beta-lactamase/transpeptidase-like"/>
    <property type="match status" value="1"/>
</dbReference>
<feature type="domain" description="Beta-lactamase-related" evidence="1">
    <location>
        <begin position="93"/>
        <end position="375"/>
    </location>
</feature>
<evidence type="ECO:0000313" key="2">
    <source>
        <dbReference type="EMBL" id="MCR8826266.1"/>
    </source>
</evidence>